<dbReference type="PROSITE" id="PS51257">
    <property type="entry name" value="PROKAR_LIPOPROTEIN"/>
    <property type="match status" value="1"/>
</dbReference>
<dbReference type="Gene3D" id="3.30.110.90">
    <property type="entry name" value="Amidohydrolase"/>
    <property type="match status" value="1"/>
</dbReference>
<protein>
    <submittedName>
        <fullName evidence="2">Amidohydrolase family protein</fullName>
    </submittedName>
</protein>
<keyword evidence="2" id="KW-0378">Hydrolase</keyword>
<evidence type="ECO:0000313" key="2">
    <source>
        <dbReference type="EMBL" id="SHO62793.1"/>
    </source>
</evidence>
<dbReference type="OrthoDB" id="9797498at2"/>
<dbReference type="STRING" id="1073327.SAMN04488108_2318"/>
<dbReference type="SUPFAM" id="SSF51338">
    <property type="entry name" value="Composite domain of metallo-dependent hydrolases"/>
    <property type="match status" value="1"/>
</dbReference>
<dbReference type="RefSeq" id="WP_073571970.1">
    <property type="nucleotide sequence ID" value="NZ_FRXN01000003.1"/>
</dbReference>
<evidence type="ECO:0000313" key="3">
    <source>
        <dbReference type="Proteomes" id="UP000184609"/>
    </source>
</evidence>
<dbReference type="PANTHER" id="PTHR43135">
    <property type="entry name" value="ALPHA-D-RIBOSE 1-METHYLPHOSPHONATE 5-TRIPHOSPHATE DIPHOSPHATASE"/>
    <property type="match status" value="1"/>
</dbReference>
<dbReference type="GO" id="GO:0016810">
    <property type="term" value="F:hydrolase activity, acting on carbon-nitrogen (but not peptide) bonds"/>
    <property type="evidence" value="ECO:0007669"/>
    <property type="project" value="InterPro"/>
</dbReference>
<dbReference type="InterPro" id="IPR051781">
    <property type="entry name" value="Metallo-dep_Hydrolase"/>
</dbReference>
<name>A0A1M7ZD47_9BACT</name>
<dbReference type="Pfam" id="PF01979">
    <property type="entry name" value="Amidohydro_1"/>
    <property type="match status" value="1"/>
</dbReference>
<accession>A0A1M7ZD47</accession>
<dbReference type="InterPro" id="IPR011059">
    <property type="entry name" value="Metal-dep_hydrolase_composite"/>
</dbReference>
<feature type="domain" description="Amidohydrolase-related" evidence="1">
    <location>
        <begin position="79"/>
        <end position="445"/>
    </location>
</feature>
<keyword evidence="3" id="KW-1185">Reference proteome</keyword>
<reference evidence="3" key="1">
    <citation type="submission" date="2016-12" db="EMBL/GenBank/DDBJ databases">
        <authorList>
            <person name="Varghese N."/>
            <person name="Submissions S."/>
        </authorList>
    </citation>
    <scope>NUCLEOTIDE SEQUENCE [LARGE SCALE GENOMIC DNA]</scope>
    <source>
        <strain evidence="3">DSM 25035</strain>
    </source>
</reference>
<dbReference type="Gene3D" id="1.20.58.520">
    <property type="entry name" value="Amidohydrolase"/>
    <property type="match status" value="1"/>
</dbReference>
<sequence>MNKLPFCCFTLILMVACQPKAKEKFDLLIINASVVDIADGKVSSGKLIGINNDTIRLVANMASTDRYDADQIIDAKEKFVMPGLWDNHVHFRGGDSLINENKNLLPLFIAHGVTTVRDMGGDISPSVLQWRNEIKEEQLAGPNIFTSGPKLDGADPFWAGSIPIGKLEEIKPALDSLEELNVDFVKIYASSLSPELYYQIIKACEKRGLKVTGHIPLSADHFEAIEFGLDGVEHLFSFLSLASPIGDSLKQQNLGFGMFPQILESYDEYLARDAIAKLASEDFYVTPTLYVSQVIMQLADMDHSTDNLLPLIGPGIQQTYKRRLKQAQNRNLEGKQLMLDMDIRERSLVLPMFQAGITILAGSDCGPDNSYIYPGASLHSELELLVETGLTPREALSTSVISGPKFFELDEYYGDIEVGKVAHIILLTENPLEDIKNIGSIDLVLKGDQIYDRSKLKALKTSTKMQ</sequence>
<dbReference type="Gene3D" id="2.30.40.10">
    <property type="entry name" value="Urease, subunit C, domain 1"/>
    <property type="match status" value="1"/>
</dbReference>
<gene>
    <name evidence="2" type="ORF">SAMN04488108_2318</name>
</gene>
<dbReference type="Gene3D" id="3.40.50.10910">
    <property type="entry name" value="Amidohydrolase"/>
    <property type="match status" value="1"/>
</dbReference>
<dbReference type="PANTHER" id="PTHR43135:SF3">
    <property type="entry name" value="ALPHA-D-RIBOSE 1-METHYLPHOSPHONATE 5-TRIPHOSPHATE DIPHOSPHATASE"/>
    <property type="match status" value="1"/>
</dbReference>
<dbReference type="InterPro" id="IPR032466">
    <property type="entry name" value="Metal_Hydrolase"/>
</dbReference>
<proteinExistence type="predicted"/>
<organism evidence="2 3">
    <name type="scientific">Algoriphagus zhangzhouensis</name>
    <dbReference type="NCBI Taxonomy" id="1073327"/>
    <lineage>
        <taxon>Bacteria</taxon>
        <taxon>Pseudomonadati</taxon>
        <taxon>Bacteroidota</taxon>
        <taxon>Cytophagia</taxon>
        <taxon>Cytophagales</taxon>
        <taxon>Cyclobacteriaceae</taxon>
        <taxon>Algoriphagus</taxon>
    </lineage>
</organism>
<dbReference type="EMBL" id="FRXN01000003">
    <property type="protein sequence ID" value="SHO62793.1"/>
    <property type="molecule type" value="Genomic_DNA"/>
</dbReference>
<dbReference type="Proteomes" id="UP000184609">
    <property type="component" value="Unassembled WGS sequence"/>
</dbReference>
<dbReference type="SUPFAM" id="SSF51556">
    <property type="entry name" value="Metallo-dependent hydrolases"/>
    <property type="match status" value="1"/>
</dbReference>
<dbReference type="AlphaFoldDB" id="A0A1M7ZD47"/>
<dbReference type="InterPro" id="IPR006680">
    <property type="entry name" value="Amidohydro-rel"/>
</dbReference>
<evidence type="ECO:0000259" key="1">
    <source>
        <dbReference type="Pfam" id="PF01979"/>
    </source>
</evidence>